<reference evidence="1 2" key="1">
    <citation type="submission" date="2013-04" db="EMBL/GenBank/DDBJ databases">
        <title>The Genome Sequence of Treponema vincentii F0403.</title>
        <authorList>
            <consortium name="The Broad Institute Genomics Platform"/>
            <person name="Earl A."/>
            <person name="Ward D."/>
            <person name="Feldgarden M."/>
            <person name="Gevers D."/>
            <person name="Leonetti C."/>
            <person name="Izard J."/>
            <person name="Walker B."/>
            <person name="Young S."/>
            <person name="Zeng Q."/>
            <person name="Gargeya S."/>
            <person name="Fitzgerald M."/>
            <person name="Haas B."/>
            <person name="Abouelleil A."/>
            <person name="Allen A.W."/>
            <person name="Alvarado L."/>
            <person name="Arachchi H.M."/>
            <person name="Berlin A.M."/>
            <person name="Chapman S.B."/>
            <person name="Gainer-Dewar J."/>
            <person name="Goldberg J."/>
            <person name="Griggs A."/>
            <person name="Gujja S."/>
            <person name="Hansen M."/>
            <person name="Howarth C."/>
            <person name="Imamovic A."/>
            <person name="Ireland A."/>
            <person name="Larimer J."/>
            <person name="McCowan C."/>
            <person name="Murphy C."/>
            <person name="Pearson M."/>
            <person name="Poon T.W."/>
            <person name="Priest M."/>
            <person name="Roberts A."/>
            <person name="Saif S."/>
            <person name="Shea T."/>
            <person name="Sisk P."/>
            <person name="Sykes S."/>
            <person name="Wortman J."/>
            <person name="Nusbaum C."/>
            <person name="Birren B."/>
        </authorList>
    </citation>
    <scope>NUCLEOTIDE SEQUENCE [LARGE SCALE GENOMIC DNA]</scope>
    <source>
        <strain evidence="1 2">F0403</strain>
    </source>
</reference>
<dbReference type="GeneID" id="301462674"/>
<name>S3LN35_9SPIR</name>
<comment type="caution">
    <text evidence="1">The sequence shown here is derived from an EMBL/GenBank/DDBJ whole genome shotgun (WGS) entry which is preliminary data.</text>
</comment>
<evidence type="ECO:0000313" key="2">
    <source>
        <dbReference type="Proteomes" id="UP000014605"/>
    </source>
</evidence>
<evidence type="ECO:0000313" key="1">
    <source>
        <dbReference type="EMBL" id="EPF45762.1"/>
    </source>
</evidence>
<gene>
    <name evidence="1" type="ORF">HMPREF1222_02391</name>
</gene>
<proteinExistence type="predicted"/>
<dbReference type="Proteomes" id="UP000014605">
    <property type="component" value="Unassembled WGS sequence"/>
</dbReference>
<keyword evidence="2" id="KW-1185">Reference proteome</keyword>
<protein>
    <submittedName>
        <fullName evidence="1">Uncharacterized protein</fullName>
    </submittedName>
</protein>
<dbReference type="EMBL" id="ATFC01000013">
    <property type="protein sequence ID" value="EPF45762.1"/>
    <property type="molecule type" value="Genomic_DNA"/>
</dbReference>
<dbReference type="RefSeq" id="WP_016519577.1">
    <property type="nucleotide sequence ID" value="NZ_KE332514.1"/>
</dbReference>
<sequence length="94" mass="10763">MEKSISSGQKPRITGERTAEGQQAYFHELAELTNAGSIPTMILDSNLVIRHMTKSVYTLFSGYYTLEKKPFLKVYGRRKKVGHGSVIWYINHTR</sequence>
<dbReference type="HOGENOM" id="CLU_2385260_0_0_12"/>
<organism evidence="1 2">
    <name type="scientific">Treponema vincentii F0403</name>
    <dbReference type="NCBI Taxonomy" id="1125702"/>
    <lineage>
        <taxon>Bacteria</taxon>
        <taxon>Pseudomonadati</taxon>
        <taxon>Spirochaetota</taxon>
        <taxon>Spirochaetia</taxon>
        <taxon>Spirochaetales</taxon>
        <taxon>Treponemataceae</taxon>
        <taxon>Treponema</taxon>
    </lineage>
</organism>
<accession>S3LN35</accession>
<dbReference type="AlphaFoldDB" id="S3LN35"/>